<evidence type="ECO:0000313" key="4">
    <source>
        <dbReference type="Proteomes" id="UP000005387"/>
    </source>
</evidence>
<gene>
    <name evidence="3" type="ORF">PaecuDRAFT_4772</name>
</gene>
<dbReference type="STRING" id="717606.PaecuDRAFT_4772"/>
<sequence length="67" mass="7446">MMTDLLGRLPSGRILASALLCVVIPMLFYWGSIRFRQFEPPWKNQQTTNNPSAQQKAAEGAPPPTDS</sequence>
<evidence type="ECO:0000313" key="3">
    <source>
        <dbReference type="EMBL" id="EFM08419.1"/>
    </source>
</evidence>
<reference evidence="3 4" key="1">
    <citation type="submission" date="2010-07" db="EMBL/GenBank/DDBJ databases">
        <title>The draft genome of Paenibacillus curdlanolyticus YK9.</title>
        <authorList>
            <consortium name="US DOE Joint Genome Institute (JGI-PGF)"/>
            <person name="Lucas S."/>
            <person name="Copeland A."/>
            <person name="Lapidus A."/>
            <person name="Cheng J.-F."/>
            <person name="Bruce D."/>
            <person name="Goodwin L."/>
            <person name="Pitluck S."/>
            <person name="Land M.L."/>
            <person name="Hauser L."/>
            <person name="Chang Y.-J."/>
            <person name="Jeffries C."/>
            <person name="Anderson I.J."/>
            <person name="Johnson E."/>
            <person name="Loganathan U."/>
            <person name="Mulhopadhyay B."/>
            <person name="Kyrpides N."/>
            <person name="Woyke T.J."/>
        </authorList>
    </citation>
    <scope>NUCLEOTIDE SEQUENCE [LARGE SCALE GENOMIC DNA]</scope>
    <source>
        <strain evidence="3 4">YK9</strain>
    </source>
</reference>
<evidence type="ECO:0000256" key="1">
    <source>
        <dbReference type="SAM" id="MobiDB-lite"/>
    </source>
</evidence>
<dbReference type="EMBL" id="AEDD01000018">
    <property type="protein sequence ID" value="EFM08419.1"/>
    <property type="molecule type" value="Genomic_DNA"/>
</dbReference>
<name>E0IGH9_9BACL</name>
<keyword evidence="2" id="KW-1133">Transmembrane helix</keyword>
<dbReference type="Proteomes" id="UP000005387">
    <property type="component" value="Unassembled WGS sequence"/>
</dbReference>
<dbReference type="RefSeq" id="WP_006040750.1">
    <property type="nucleotide sequence ID" value="NZ_AEDD01000018.1"/>
</dbReference>
<feature type="transmembrane region" description="Helical" evidence="2">
    <location>
        <begin position="12"/>
        <end position="30"/>
    </location>
</feature>
<keyword evidence="4" id="KW-1185">Reference proteome</keyword>
<dbReference type="OrthoDB" id="2624742at2"/>
<organism evidence="3 4">
    <name type="scientific">Paenibacillus curdlanolyticus YK9</name>
    <dbReference type="NCBI Taxonomy" id="717606"/>
    <lineage>
        <taxon>Bacteria</taxon>
        <taxon>Bacillati</taxon>
        <taxon>Bacillota</taxon>
        <taxon>Bacilli</taxon>
        <taxon>Bacillales</taxon>
        <taxon>Paenibacillaceae</taxon>
        <taxon>Paenibacillus</taxon>
    </lineage>
</organism>
<keyword evidence="2" id="KW-0812">Transmembrane</keyword>
<keyword evidence="2" id="KW-0472">Membrane</keyword>
<proteinExistence type="predicted"/>
<protein>
    <submittedName>
        <fullName evidence="3">Uncharacterized protein</fullName>
    </submittedName>
</protein>
<dbReference type="AlphaFoldDB" id="E0IGH9"/>
<evidence type="ECO:0000256" key="2">
    <source>
        <dbReference type="SAM" id="Phobius"/>
    </source>
</evidence>
<feature type="region of interest" description="Disordered" evidence="1">
    <location>
        <begin position="42"/>
        <end position="67"/>
    </location>
</feature>
<feature type="compositionally biased region" description="Polar residues" evidence="1">
    <location>
        <begin position="43"/>
        <end position="55"/>
    </location>
</feature>
<accession>E0IGH9</accession>